<keyword evidence="2 4" id="KW-1133">Transmembrane helix</keyword>
<dbReference type="GO" id="GO:0005886">
    <property type="term" value="C:plasma membrane"/>
    <property type="evidence" value="ECO:0007669"/>
    <property type="project" value="TreeGrafter"/>
</dbReference>
<evidence type="ECO:0000256" key="3">
    <source>
        <dbReference type="ARBA" id="ARBA00023136"/>
    </source>
</evidence>
<proteinExistence type="inferred from homology"/>
<keyword evidence="4" id="KW-0813">Transport</keyword>
<dbReference type="GO" id="GO:0005375">
    <property type="term" value="F:copper ion transmembrane transporter activity"/>
    <property type="evidence" value="ECO:0007669"/>
    <property type="project" value="UniProtKB-UniRule"/>
</dbReference>
<evidence type="ECO:0000256" key="1">
    <source>
        <dbReference type="ARBA" id="ARBA00022692"/>
    </source>
</evidence>
<keyword evidence="4" id="KW-0186">Copper</keyword>
<gene>
    <name evidence="5" type="ORF">LTR82_005545</name>
</gene>
<name>A0AAN6FSS6_9PEZI</name>
<protein>
    <recommendedName>
        <fullName evidence="4">Copper transport protein</fullName>
    </recommendedName>
</protein>
<dbReference type="Pfam" id="PF04145">
    <property type="entry name" value="Ctr"/>
    <property type="match status" value="1"/>
</dbReference>
<evidence type="ECO:0000256" key="4">
    <source>
        <dbReference type="RuleBase" id="RU367022"/>
    </source>
</evidence>
<dbReference type="EMBL" id="JASUXU010000013">
    <property type="protein sequence ID" value="KAK0323185.1"/>
    <property type="molecule type" value="Genomic_DNA"/>
</dbReference>
<dbReference type="PANTHER" id="PTHR12483">
    <property type="entry name" value="SOLUTE CARRIER FAMILY 31 COPPER TRANSPORTERS"/>
    <property type="match status" value="1"/>
</dbReference>
<keyword evidence="4" id="KW-0187">Copper transport</keyword>
<dbReference type="Proteomes" id="UP001168146">
    <property type="component" value="Unassembled WGS sequence"/>
</dbReference>
<organism evidence="5 6">
    <name type="scientific">Friedmanniomyces endolithicus</name>
    <dbReference type="NCBI Taxonomy" id="329885"/>
    <lineage>
        <taxon>Eukaryota</taxon>
        <taxon>Fungi</taxon>
        <taxon>Dikarya</taxon>
        <taxon>Ascomycota</taxon>
        <taxon>Pezizomycotina</taxon>
        <taxon>Dothideomycetes</taxon>
        <taxon>Dothideomycetidae</taxon>
        <taxon>Mycosphaerellales</taxon>
        <taxon>Teratosphaeriaceae</taxon>
        <taxon>Friedmanniomyces</taxon>
    </lineage>
</organism>
<comment type="similarity">
    <text evidence="4">Belongs to the copper transporter (Ctr) (TC 1.A.56) family. SLC31A subfamily.</text>
</comment>
<accession>A0AAN6FSS6</accession>
<comment type="subcellular location">
    <subcellularLocation>
        <location evidence="4">Membrane</location>
        <topology evidence="4">Multi-pass membrane protein</topology>
    </subcellularLocation>
</comment>
<dbReference type="AlphaFoldDB" id="A0AAN6FSS6"/>
<dbReference type="InterPro" id="IPR007274">
    <property type="entry name" value="Cop_transporter"/>
</dbReference>
<reference evidence="5" key="1">
    <citation type="submission" date="2021-12" db="EMBL/GenBank/DDBJ databases">
        <title>Black yeast isolated from Biological Soil Crust.</title>
        <authorList>
            <person name="Kurbessoian T."/>
        </authorList>
    </citation>
    <scope>NUCLEOTIDE SEQUENCE</scope>
    <source>
        <strain evidence="5">CCFEE 5208</strain>
    </source>
</reference>
<sequence>MNMSGSGTTMSDSSGMPMTFTTGEMTSLYSMAWTPSTTGGYAGTCIFLIVLAALSRLLLACRHLIEQKWHDRAMNRRYIMVSGQNETDRERRIIGGGGEKAEEAVLTSKGLDERVKVVRSARSNVQGIPWRLSTDLPRAGLFTLNAGLAYLLMLAVMTLNVGYFLSVLAGLFVGELAVGRYAGIDDNHH</sequence>
<keyword evidence="4" id="KW-0406">Ion transport</keyword>
<feature type="transmembrane region" description="Helical" evidence="4">
    <location>
        <begin position="39"/>
        <end position="59"/>
    </location>
</feature>
<keyword evidence="3 4" id="KW-0472">Membrane</keyword>
<evidence type="ECO:0000256" key="2">
    <source>
        <dbReference type="ARBA" id="ARBA00022989"/>
    </source>
</evidence>
<comment type="caution">
    <text evidence="5">The sequence shown here is derived from an EMBL/GenBank/DDBJ whole genome shotgun (WGS) entry which is preliminary data.</text>
</comment>
<evidence type="ECO:0000313" key="5">
    <source>
        <dbReference type="EMBL" id="KAK0323185.1"/>
    </source>
</evidence>
<keyword evidence="1 4" id="KW-0812">Transmembrane</keyword>
<evidence type="ECO:0000313" key="6">
    <source>
        <dbReference type="Proteomes" id="UP001168146"/>
    </source>
</evidence>
<dbReference type="PANTHER" id="PTHR12483:SF120">
    <property type="entry name" value="HIGH-AFFINITY COPPER TRANSPORTER CTRA2"/>
    <property type="match status" value="1"/>
</dbReference>